<accession>R0KEE6</accession>
<gene>
    <name evidence="2" type="ORF">SETTUDRAFT_39159</name>
</gene>
<feature type="region of interest" description="Disordered" evidence="1">
    <location>
        <begin position="135"/>
        <end position="213"/>
    </location>
</feature>
<feature type="region of interest" description="Disordered" evidence="1">
    <location>
        <begin position="1"/>
        <end position="28"/>
    </location>
</feature>
<proteinExistence type="predicted"/>
<feature type="region of interest" description="Disordered" evidence="1">
    <location>
        <begin position="348"/>
        <end position="368"/>
    </location>
</feature>
<evidence type="ECO:0000256" key="1">
    <source>
        <dbReference type="SAM" id="MobiDB-lite"/>
    </source>
</evidence>
<dbReference type="GeneID" id="19404447"/>
<keyword evidence="3" id="KW-1185">Reference proteome</keyword>
<evidence type="ECO:0000313" key="3">
    <source>
        <dbReference type="Proteomes" id="UP000016935"/>
    </source>
</evidence>
<dbReference type="RefSeq" id="XP_008024544.1">
    <property type="nucleotide sequence ID" value="XM_008026353.1"/>
</dbReference>
<dbReference type="OrthoDB" id="10584541at2759"/>
<feature type="region of interest" description="Disordered" evidence="1">
    <location>
        <begin position="42"/>
        <end position="123"/>
    </location>
</feature>
<reference evidence="2 3" key="1">
    <citation type="journal article" date="2012" name="PLoS Pathog.">
        <title>Diverse lifestyles and strategies of plant pathogenesis encoded in the genomes of eighteen Dothideomycetes fungi.</title>
        <authorList>
            <person name="Ohm R.A."/>
            <person name="Feau N."/>
            <person name="Henrissat B."/>
            <person name="Schoch C.L."/>
            <person name="Horwitz B.A."/>
            <person name="Barry K.W."/>
            <person name="Condon B.J."/>
            <person name="Copeland A.C."/>
            <person name="Dhillon B."/>
            <person name="Glaser F."/>
            <person name="Hesse C.N."/>
            <person name="Kosti I."/>
            <person name="LaButti K."/>
            <person name="Lindquist E.A."/>
            <person name="Lucas S."/>
            <person name="Salamov A.A."/>
            <person name="Bradshaw R.E."/>
            <person name="Ciuffetti L."/>
            <person name="Hamelin R.C."/>
            <person name="Kema G.H.J."/>
            <person name="Lawrence C."/>
            <person name="Scott J.A."/>
            <person name="Spatafora J.W."/>
            <person name="Turgeon B.G."/>
            <person name="de Wit P.J.G.M."/>
            <person name="Zhong S."/>
            <person name="Goodwin S.B."/>
            <person name="Grigoriev I.V."/>
        </authorList>
    </citation>
    <scope>NUCLEOTIDE SEQUENCE [LARGE SCALE GENOMIC DNA]</scope>
    <source>
        <strain evidence="3">28A</strain>
    </source>
</reference>
<feature type="compositionally biased region" description="Basic and acidic residues" evidence="1">
    <location>
        <begin position="91"/>
        <end position="100"/>
    </location>
</feature>
<name>R0KEE6_EXST2</name>
<dbReference type="AlphaFoldDB" id="R0KEE6"/>
<dbReference type="HOGENOM" id="CLU_657454_0_0_1"/>
<organism evidence="2 3">
    <name type="scientific">Exserohilum turcicum (strain 28A)</name>
    <name type="common">Northern leaf blight fungus</name>
    <name type="synonym">Setosphaeria turcica</name>
    <dbReference type="NCBI Taxonomy" id="671987"/>
    <lineage>
        <taxon>Eukaryota</taxon>
        <taxon>Fungi</taxon>
        <taxon>Dikarya</taxon>
        <taxon>Ascomycota</taxon>
        <taxon>Pezizomycotina</taxon>
        <taxon>Dothideomycetes</taxon>
        <taxon>Pleosporomycetidae</taxon>
        <taxon>Pleosporales</taxon>
        <taxon>Pleosporineae</taxon>
        <taxon>Pleosporaceae</taxon>
        <taxon>Exserohilum</taxon>
    </lineage>
</organism>
<sequence>MANKCNPYTSAGAGAAWNEWQTNKYPHDPVEKGRLTLTDASECQHFDPTPTEVRPGPPKRRAFAEATPENRPRKRLSTDAVRMLVSSLNSTKEERARQEKPLNATKKSTAAVAQEERPDEVCSGSVVSDIYDGYQTDGGVRLESACSTRPGDMTPPEPDRDTTQPRVQPNDAGRARQRNIFLASIRPIEAEKQKPLSPPVSPRTSASSWSPEPEHFRFASGEYMGRTIGEVSGEYLIRLKQNGEWELHGGIDQAYEDFQKELVGKVEPRPEPRRRERDAALLQPMSWRVPQSSKIYAGWRFRDLPKNFLLFLSHDLSQGRKLDGEWAPLVAAFEYWYPKMLPGDRWREQQVAAKRPASDAQQPPPSTASIAEQMEDAWLRSAFSMNAEDFTFPPSSAFAYRRVDQLVEKERNNLVNQWETNTLRSMLSIKDFEDCEKAMRAEKLIA</sequence>
<dbReference type="EMBL" id="KB908570">
    <property type="protein sequence ID" value="EOA87689.1"/>
    <property type="molecule type" value="Genomic_DNA"/>
</dbReference>
<protein>
    <submittedName>
        <fullName evidence="2">Uncharacterized protein</fullName>
    </submittedName>
</protein>
<reference evidence="2 3" key="2">
    <citation type="journal article" date="2013" name="PLoS Genet.">
        <title>Comparative genome structure, secondary metabolite, and effector coding capacity across Cochliobolus pathogens.</title>
        <authorList>
            <person name="Condon B.J."/>
            <person name="Leng Y."/>
            <person name="Wu D."/>
            <person name="Bushley K.E."/>
            <person name="Ohm R.A."/>
            <person name="Otillar R."/>
            <person name="Martin J."/>
            <person name="Schackwitz W."/>
            <person name="Grimwood J."/>
            <person name="MohdZainudin N."/>
            <person name="Xue C."/>
            <person name="Wang R."/>
            <person name="Manning V.A."/>
            <person name="Dhillon B."/>
            <person name="Tu Z.J."/>
            <person name="Steffenson B.J."/>
            <person name="Salamov A."/>
            <person name="Sun H."/>
            <person name="Lowry S."/>
            <person name="LaButti K."/>
            <person name="Han J."/>
            <person name="Copeland A."/>
            <person name="Lindquist E."/>
            <person name="Barry K."/>
            <person name="Schmutz J."/>
            <person name="Baker S.E."/>
            <person name="Ciuffetti L.M."/>
            <person name="Grigoriev I.V."/>
            <person name="Zhong S."/>
            <person name="Turgeon B.G."/>
        </authorList>
    </citation>
    <scope>NUCLEOTIDE SEQUENCE [LARGE SCALE GENOMIC DNA]</scope>
    <source>
        <strain evidence="3">28A</strain>
    </source>
</reference>
<evidence type="ECO:0000313" key="2">
    <source>
        <dbReference type="EMBL" id="EOA87689.1"/>
    </source>
</evidence>
<dbReference type="Proteomes" id="UP000016935">
    <property type="component" value="Unassembled WGS sequence"/>
</dbReference>